<evidence type="ECO:0000256" key="2">
    <source>
        <dbReference type="SAM" id="MobiDB-lite"/>
    </source>
</evidence>
<dbReference type="AlphaFoldDB" id="A0A6L2NWU2"/>
<comment type="caution">
    <text evidence="3">The sequence shown here is derived from an EMBL/GenBank/DDBJ whole genome shotgun (WGS) entry which is preliminary data.</text>
</comment>
<organism evidence="3">
    <name type="scientific">Tanacetum cinerariifolium</name>
    <name type="common">Dalmatian daisy</name>
    <name type="synonym">Chrysanthemum cinerariifolium</name>
    <dbReference type="NCBI Taxonomy" id="118510"/>
    <lineage>
        <taxon>Eukaryota</taxon>
        <taxon>Viridiplantae</taxon>
        <taxon>Streptophyta</taxon>
        <taxon>Embryophyta</taxon>
        <taxon>Tracheophyta</taxon>
        <taxon>Spermatophyta</taxon>
        <taxon>Magnoliopsida</taxon>
        <taxon>eudicotyledons</taxon>
        <taxon>Gunneridae</taxon>
        <taxon>Pentapetalae</taxon>
        <taxon>asterids</taxon>
        <taxon>campanulids</taxon>
        <taxon>Asterales</taxon>
        <taxon>Asteraceae</taxon>
        <taxon>Asteroideae</taxon>
        <taxon>Anthemideae</taxon>
        <taxon>Anthemidinae</taxon>
        <taxon>Tanacetum</taxon>
    </lineage>
</organism>
<reference evidence="3" key="1">
    <citation type="journal article" date="2019" name="Sci. Rep.">
        <title>Draft genome of Tanacetum cinerariifolium, the natural source of mosquito coil.</title>
        <authorList>
            <person name="Yamashiro T."/>
            <person name="Shiraishi A."/>
            <person name="Satake H."/>
            <person name="Nakayama K."/>
        </authorList>
    </citation>
    <scope>NUCLEOTIDE SEQUENCE</scope>
</reference>
<protein>
    <submittedName>
        <fullName evidence="3">Uncharacterized protein</fullName>
    </submittedName>
</protein>
<evidence type="ECO:0000256" key="1">
    <source>
        <dbReference type="SAM" id="Coils"/>
    </source>
</evidence>
<feature type="region of interest" description="Disordered" evidence="2">
    <location>
        <begin position="152"/>
        <end position="178"/>
    </location>
</feature>
<accession>A0A6L2NWU2</accession>
<keyword evidence="1" id="KW-0175">Coiled coil</keyword>
<sequence length="278" mass="31401">MNSNYCLGNALVNIVGNKMLQVIPTASDEDSIRLLSATITLANKVEDLIRRNNKWYQSLVRSFDEKKKNKSSAEEENGKVKLKLVDFKNQEVKYYEKIRGLEFMVEARGDRIECLINELELLKKEKEGLKRKLTAFQSASKDLDSLLESQRSNKNKEGLGYSNVPSPPTQVYSPPKKDLSWTGIPEFTDDTVTDYSRPSPAIESTSNNVQNINSSVTKTESSPSTISSKPFIKFVKAAGKPIKDKIDKVETAKKPIVKYAKQYRKPSKKSTIRGNQRN</sequence>
<feature type="coiled-coil region" evidence="1">
    <location>
        <begin position="112"/>
        <end position="139"/>
    </location>
</feature>
<evidence type="ECO:0000313" key="3">
    <source>
        <dbReference type="EMBL" id="GEU90663.1"/>
    </source>
</evidence>
<name>A0A6L2NWU2_TANCI</name>
<proteinExistence type="predicted"/>
<dbReference type="EMBL" id="BKCJ010010234">
    <property type="protein sequence ID" value="GEU90663.1"/>
    <property type="molecule type" value="Genomic_DNA"/>
</dbReference>
<gene>
    <name evidence="3" type="ORF">Tci_062641</name>
</gene>